<dbReference type="CDD" id="cd05379">
    <property type="entry name" value="CAP_bacterial"/>
    <property type="match status" value="1"/>
</dbReference>
<sequence length="158" mass="17125">MRVQLIVATILAVAFGAQAQAAPIMAPVATSSAGESSQVVRVGFGERLDRARTRAGASDLRSSPRLRRAARAHAADMIDRSYFSHTAPDGSGPMERAQGADCRCHAIAENIAMGQRNAREVFKAWMNSPDHRDNMLRDGYSRFGLGHVGDTWVLMLSD</sequence>
<dbReference type="AlphaFoldDB" id="A0A017HKL1"/>
<dbReference type="Proteomes" id="UP000019666">
    <property type="component" value="Unassembled WGS sequence"/>
</dbReference>
<name>A0A017HKL1_9RHOB</name>
<dbReference type="InterPro" id="IPR035940">
    <property type="entry name" value="CAP_sf"/>
</dbReference>
<proteinExistence type="predicted"/>
<protein>
    <recommendedName>
        <fullName evidence="2">SCP domain-containing protein</fullName>
    </recommendedName>
</protein>
<organism evidence="3 4">
    <name type="scientific">Rubellimicrobium mesophilum DSM 19309</name>
    <dbReference type="NCBI Taxonomy" id="442562"/>
    <lineage>
        <taxon>Bacteria</taxon>
        <taxon>Pseudomonadati</taxon>
        <taxon>Pseudomonadota</taxon>
        <taxon>Alphaproteobacteria</taxon>
        <taxon>Rhodobacterales</taxon>
        <taxon>Roseobacteraceae</taxon>
        <taxon>Rubellimicrobium</taxon>
    </lineage>
</organism>
<evidence type="ECO:0000313" key="3">
    <source>
        <dbReference type="EMBL" id="EYD74891.1"/>
    </source>
</evidence>
<dbReference type="Pfam" id="PF00188">
    <property type="entry name" value="CAP"/>
    <property type="match status" value="1"/>
</dbReference>
<dbReference type="OrthoDB" id="9811255at2"/>
<evidence type="ECO:0000256" key="1">
    <source>
        <dbReference type="SAM" id="SignalP"/>
    </source>
</evidence>
<dbReference type="HOGENOM" id="CLU_048111_3_3_5"/>
<comment type="caution">
    <text evidence="3">The sequence shown here is derived from an EMBL/GenBank/DDBJ whole genome shotgun (WGS) entry which is preliminary data.</text>
</comment>
<dbReference type="SUPFAM" id="SSF55797">
    <property type="entry name" value="PR-1-like"/>
    <property type="match status" value="1"/>
</dbReference>
<feature type="signal peptide" evidence="1">
    <location>
        <begin position="1"/>
        <end position="19"/>
    </location>
</feature>
<feature type="domain" description="SCP" evidence="2">
    <location>
        <begin position="48"/>
        <end position="150"/>
    </location>
</feature>
<dbReference type="InterPro" id="IPR014044">
    <property type="entry name" value="CAP_dom"/>
</dbReference>
<reference evidence="3 4" key="1">
    <citation type="submission" date="2013-02" db="EMBL/GenBank/DDBJ databases">
        <authorList>
            <person name="Fiebig A."/>
            <person name="Goeker M."/>
            <person name="Klenk H.-P.P."/>
        </authorList>
    </citation>
    <scope>NUCLEOTIDE SEQUENCE [LARGE SCALE GENOMIC DNA]</scope>
    <source>
        <strain evidence="3 4">DSM 19309</strain>
    </source>
</reference>
<evidence type="ECO:0000259" key="2">
    <source>
        <dbReference type="Pfam" id="PF00188"/>
    </source>
</evidence>
<accession>A0A017HKL1</accession>
<dbReference type="Gene3D" id="3.40.33.10">
    <property type="entry name" value="CAP"/>
    <property type="match status" value="1"/>
</dbReference>
<evidence type="ECO:0000313" key="4">
    <source>
        <dbReference type="Proteomes" id="UP000019666"/>
    </source>
</evidence>
<dbReference type="RefSeq" id="WP_037279661.1">
    <property type="nucleotide sequence ID" value="NZ_KK088563.1"/>
</dbReference>
<dbReference type="PANTHER" id="PTHR31157">
    <property type="entry name" value="SCP DOMAIN-CONTAINING PROTEIN"/>
    <property type="match status" value="1"/>
</dbReference>
<gene>
    <name evidence="3" type="ORF">Rumeso_03532</name>
</gene>
<feature type="chain" id="PRO_5001492744" description="SCP domain-containing protein" evidence="1">
    <location>
        <begin position="20"/>
        <end position="158"/>
    </location>
</feature>
<keyword evidence="1" id="KW-0732">Signal</keyword>
<dbReference type="STRING" id="442562.Rumeso_03532"/>
<dbReference type="PANTHER" id="PTHR31157:SF1">
    <property type="entry name" value="SCP DOMAIN-CONTAINING PROTEIN"/>
    <property type="match status" value="1"/>
</dbReference>
<keyword evidence="4" id="KW-1185">Reference proteome</keyword>
<dbReference type="EMBL" id="AOSK01000099">
    <property type="protein sequence ID" value="EYD74891.1"/>
    <property type="molecule type" value="Genomic_DNA"/>
</dbReference>